<evidence type="ECO:0000313" key="2">
    <source>
        <dbReference type="Proteomes" id="UP001595387"/>
    </source>
</evidence>
<name>A0ABV7A2H5_9BACI</name>
<comment type="caution">
    <text evidence="1">The sequence shown here is derived from an EMBL/GenBank/DDBJ whole genome shotgun (WGS) entry which is preliminary data.</text>
</comment>
<dbReference type="EMBL" id="JBHRRZ010000003">
    <property type="protein sequence ID" value="MFC2947154.1"/>
    <property type="molecule type" value="Genomic_DNA"/>
</dbReference>
<dbReference type="Pfam" id="PF07315">
    <property type="entry name" value="DUF1462"/>
    <property type="match status" value="1"/>
</dbReference>
<dbReference type="PIRSF" id="PIRSF010603">
    <property type="entry name" value="UCP010603"/>
    <property type="match status" value="1"/>
</dbReference>
<dbReference type="Proteomes" id="UP001595387">
    <property type="component" value="Unassembled WGS sequence"/>
</dbReference>
<reference evidence="2" key="1">
    <citation type="journal article" date="2019" name="Int. J. Syst. Evol. Microbiol.">
        <title>The Global Catalogue of Microorganisms (GCM) 10K type strain sequencing project: providing services to taxonomists for standard genome sequencing and annotation.</title>
        <authorList>
            <consortium name="The Broad Institute Genomics Platform"/>
            <consortium name="The Broad Institute Genome Sequencing Center for Infectious Disease"/>
            <person name="Wu L."/>
            <person name="Ma J."/>
        </authorList>
    </citation>
    <scope>NUCLEOTIDE SEQUENCE [LARGE SCALE GENOMIC DNA]</scope>
    <source>
        <strain evidence="2">KCTC 13193</strain>
    </source>
</reference>
<proteinExistence type="predicted"/>
<protein>
    <submittedName>
        <fullName evidence="1">YuzD family protein</fullName>
    </submittedName>
</protein>
<dbReference type="RefSeq" id="WP_390302218.1">
    <property type="nucleotide sequence ID" value="NZ_JBHRRZ010000003.1"/>
</dbReference>
<evidence type="ECO:0000313" key="1">
    <source>
        <dbReference type="EMBL" id="MFC2947154.1"/>
    </source>
</evidence>
<gene>
    <name evidence="1" type="ORF">ACFODW_02080</name>
</gene>
<dbReference type="SUPFAM" id="SSF52833">
    <property type="entry name" value="Thioredoxin-like"/>
    <property type="match status" value="1"/>
</dbReference>
<dbReference type="InterPro" id="IPR038218">
    <property type="entry name" value="YuzD-like_sp"/>
</dbReference>
<sequence>MSKEKVKITVYGAEQICASCVGAPGSWDTYEWLQAAIARKYVSDHVEYEYIDVESPPDMEYHRKYAQKIQDDEYLYPLVLVNDKIVAEGIPRLKPIYQELEKQGVMLQENK</sequence>
<organism evidence="1 2">
    <name type="scientific">Virgibacillus sediminis</name>
    <dbReference type="NCBI Taxonomy" id="202260"/>
    <lineage>
        <taxon>Bacteria</taxon>
        <taxon>Bacillati</taxon>
        <taxon>Bacillota</taxon>
        <taxon>Bacilli</taxon>
        <taxon>Bacillales</taxon>
        <taxon>Bacillaceae</taxon>
        <taxon>Virgibacillus</taxon>
    </lineage>
</organism>
<dbReference type="Gene3D" id="3.40.30.30">
    <property type="entry name" value="Hypothetical protein sa0798"/>
    <property type="match status" value="1"/>
</dbReference>
<dbReference type="InterPro" id="IPR036249">
    <property type="entry name" value="Thioredoxin-like_sf"/>
</dbReference>
<keyword evidence="2" id="KW-1185">Reference proteome</keyword>
<dbReference type="InterPro" id="IPR009190">
    <property type="entry name" value="DUF1462"/>
</dbReference>
<accession>A0ABV7A2H5</accession>